<name>A0A1G7QG72_9BACT</name>
<dbReference type="AlphaFoldDB" id="A0A1G7QG72"/>
<dbReference type="CDD" id="cd00267">
    <property type="entry name" value="ABC_ATPase"/>
    <property type="match status" value="1"/>
</dbReference>
<feature type="domain" description="AAA+ ATPase" evidence="4">
    <location>
        <begin position="452"/>
        <end position="715"/>
    </location>
</feature>
<dbReference type="InterPro" id="IPR051162">
    <property type="entry name" value="T4SS_component"/>
</dbReference>
<dbReference type="PANTHER" id="PTHR30121:SF12">
    <property type="entry name" value="TYPE IV SECRETION SYSTEM PROTEIN CAGE"/>
    <property type="match status" value="1"/>
</dbReference>
<gene>
    <name evidence="5" type="ORF">SAMN05192586_12126</name>
</gene>
<dbReference type="RefSeq" id="WP_092155062.1">
    <property type="nucleotide sequence ID" value="NZ_FNBX01000021.1"/>
</dbReference>
<dbReference type="STRING" id="571438.SAMN05192586_12126"/>
<dbReference type="InterPro" id="IPR018145">
    <property type="entry name" value="CagE_TrbE_VirB_cntrl_dom"/>
</dbReference>
<evidence type="ECO:0000256" key="3">
    <source>
        <dbReference type="ARBA" id="ARBA00022840"/>
    </source>
</evidence>
<sequence>MLKLADFRTKAKGLPDLLPYAALVAPGVVLNKDGSFLGAWEVRGQDTASATPDELAYQSAQFNNAIKLLGTGWMLHMDAIRSPHAAYPPREASRFPDPVTQLIDDERREFFGRGTCYSTNTILSVTYKPDFNATRLAGGTQSGAASAGVLDKGLAHFENILEELEDALSAVLHLERLGEYDAFDPDGNAYRQSDVLSHLQHCLTGDLHPVRVPDTPMYLDAILASEELVGGIVPRLGSRHLAMLSIDGLPQESWPAMLAALDGLPLSYRWSSRFICLDQFDAVAEINSYRKGWRQQVYRFLDQFLNNPNARANRDALLMAEDAEQAMTEVQGGYVGAGYLTSCVVLMHENRETLQDWARELRRTVQTLGFGCRIETINALETWLGSIPGNSFSNLRRPLLSTLNLADLLPLSSVWEGAAHCPCPFYPPDSPPLAVLTTDGATPFFFNLHSGDLGHTLVFGPTGSGKSTLLGLIAAQFRRYAGAQIFAFDKGRSLLPLCLAAGGAHYDVGAGGLSFAPLQYVDSDSEQSWAEEWVASLLELQGLNVLPLHKNAIHEAMSLVRSNPEHLRSLSSFYSFVQGEDIKQALRHYTREGAMGRLLDAKPDTLGMSPFMVFELEDLMNLGDKNLIPVLLYLFHRIENALNGQPSLLILDEAWIMLGHPVFRAKIREWLKVLRKANCAVLLATQSLSDAKRSGIFDVLVESCPTQILLANLSARQEGQRDLYTDMGLNARQIDIIASATPKRDYYVITPHGRRLVQLALGRKALAFVGASDKESLARIRQLSGEHGPEWPSYWLAERHAA</sequence>
<dbReference type="EMBL" id="FNBX01000021">
    <property type="protein sequence ID" value="SDF97486.1"/>
    <property type="molecule type" value="Genomic_DNA"/>
</dbReference>
<organism evidence="5 6">
    <name type="scientific">Desulfovibrio legallii</name>
    <dbReference type="NCBI Taxonomy" id="571438"/>
    <lineage>
        <taxon>Bacteria</taxon>
        <taxon>Pseudomonadati</taxon>
        <taxon>Thermodesulfobacteriota</taxon>
        <taxon>Desulfovibrionia</taxon>
        <taxon>Desulfovibrionales</taxon>
        <taxon>Desulfovibrionaceae</taxon>
        <taxon>Desulfovibrio</taxon>
    </lineage>
</organism>
<dbReference type="Pfam" id="PF19044">
    <property type="entry name" value="P-loop_TraG"/>
    <property type="match status" value="1"/>
</dbReference>
<protein>
    <submittedName>
        <fullName evidence="5">Type IV secretion system protein VirB4</fullName>
    </submittedName>
</protein>
<dbReference type="NCBIfam" id="NF010404">
    <property type="entry name" value="PRK13830.1"/>
    <property type="match status" value="1"/>
</dbReference>
<dbReference type="GO" id="GO:0005524">
    <property type="term" value="F:ATP binding"/>
    <property type="evidence" value="ECO:0007669"/>
    <property type="project" value="UniProtKB-KW"/>
</dbReference>
<proteinExistence type="inferred from homology"/>
<evidence type="ECO:0000313" key="5">
    <source>
        <dbReference type="EMBL" id="SDF97486.1"/>
    </source>
</evidence>
<dbReference type="Proteomes" id="UP000199355">
    <property type="component" value="Unassembled WGS sequence"/>
</dbReference>
<evidence type="ECO:0000256" key="2">
    <source>
        <dbReference type="ARBA" id="ARBA00022741"/>
    </source>
</evidence>
<accession>A0A1G7QG72</accession>
<reference evidence="6" key="1">
    <citation type="submission" date="2016-10" db="EMBL/GenBank/DDBJ databases">
        <authorList>
            <person name="Varghese N."/>
            <person name="Submissions S."/>
        </authorList>
    </citation>
    <scope>NUCLEOTIDE SEQUENCE [LARGE SCALE GENOMIC DNA]</scope>
    <source>
        <strain evidence="6">KHC7</strain>
    </source>
</reference>
<dbReference type="OrthoDB" id="9816422at2"/>
<dbReference type="InterPro" id="IPR027417">
    <property type="entry name" value="P-loop_NTPase"/>
</dbReference>
<evidence type="ECO:0000259" key="4">
    <source>
        <dbReference type="SMART" id="SM00382"/>
    </source>
</evidence>
<keyword evidence="3" id="KW-0067">ATP-binding</keyword>
<dbReference type="SUPFAM" id="SSF52540">
    <property type="entry name" value="P-loop containing nucleoside triphosphate hydrolases"/>
    <property type="match status" value="1"/>
</dbReference>
<dbReference type="InterPro" id="IPR003593">
    <property type="entry name" value="AAA+_ATPase"/>
</dbReference>
<keyword evidence="2" id="KW-0547">Nucleotide-binding</keyword>
<evidence type="ECO:0000256" key="1">
    <source>
        <dbReference type="ARBA" id="ARBA00006512"/>
    </source>
</evidence>
<keyword evidence="6" id="KW-1185">Reference proteome</keyword>
<dbReference type="Pfam" id="PF03135">
    <property type="entry name" value="CagE_TrbE_VirB"/>
    <property type="match status" value="1"/>
</dbReference>
<dbReference type="SMART" id="SM00382">
    <property type="entry name" value="AAA"/>
    <property type="match status" value="1"/>
</dbReference>
<dbReference type="Gene3D" id="3.40.50.300">
    <property type="entry name" value="P-loop containing nucleotide triphosphate hydrolases"/>
    <property type="match status" value="2"/>
</dbReference>
<dbReference type="InterPro" id="IPR043964">
    <property type="entry name" value="P-loop_TraG"/>
</dbReference>
<evidence type="ECO:0000313" key="6">
    <source>
        <dbReference type="Proteomes" id="UP000199355"/>
    </source>
</evidence>
<comment type="similarity">
    <text evidence="1">Belongs to the TrbE/VirB4 family.</text>
</comment>
<dbReference type="PANTHER" id="PTHR30121">
    <property type="entry name" value="UNCHARACTERIZED PROTEIN YJGR-RELATED"/>
    <property type="match status" value="1"/>
</dbReference>